<dbReference type="Gene3D" id="3.30.420.10">
    <property type="entry name" value="Ribonuclease H-like superfamily/Ribonuclease H"/>
    <property type="match status" value="1"/>
</dbReference>
<dbReference type="InterPro" id="IPR044730">
    <property type="entry name" value="RNase_H-like_dom_plant"/>
</dbReference>
<accession>A0AAP0JME3</accession>
<dbReference type="SUPFAM" id="SSF53098">
    <property type="entry name" value="Ribonuclease H-like"/>
    <property type="match status" value="1"/>
</dbReference>
<organism evidence="2 3">
    <name type="scientific">Stephania yunnanensis</name>
    <dbReference type="NCBI Taxonomy" id="152371"/>
    <lineage>
        <taxon>Eukaryota</taxon>
        <taxon>Viridiplantae</taxon>
        <taxon>Streptophyta</taxon>
        <taxon>Embryophyta</taxon>
        <taxon>Tracheophyta</taxon>
        <taxon>Spermatophyta</taxon>
        <taxon>Magnoliopsida</taxon>
        <taxon>Ranunculales</taxon>
        <taxon>Menispermaceae</taxon>
        <taxon>Menispermoideae</taxon>
        <taxon>Cissampelideae</taxon>
        <taxon>Stephania</taxon>
    </lineage>
</organism>
<dbReference type="InterPro" id="IPR036397">
    <property type="entry name" value="RNaseH_sf"/>
</dbReference>
<gene>
    <name evidence="2" type="ORF">Syun_015531</name>
</gene>
<dbReference type="InterPro" id="IPR002156">
    <property type="entry name" value="RNaseH_domain"/>
</dbReference>
<evidence type="ECO:0000313" key="3">
    <source>
        <dbReference type="Proteomes" id="UP001420932"/>
    </source>
</evidence>
<feature type="domain" description="RNase H type-1" evidence="1">
    <location>
        <begin position="233"/>
        <end position="363"/>
    </location>
</feature>
<dbReference type="InterPro" id="IPR053151">
    <property type="entry name" value="RNase_H-like"/>
</dbReference>
<dbReference type="Pfam" id="PF13456">
    <property type="entry name" value="RVT_3"/>
    <property type="match status" value="1"/>
</dbReference>
<dbReference type="GO" id="GO:0004523">
    <property type="term" value="F:RNA-DNA hybrid ribonuclease activity"/>
    <property type="evidence" value="ECO:0007669"/>
    <property type="project" value="InterPro"/>
</dbReference>
<evidence type="ECO:0000313" key="2">
    <source>
        <dbReference type="EMBL" id="KAK9136201.1"/>
    </source>
</evidence>
<keyword evidence="3" id="KW-1185">Reference proteome</keyword>
<proteinExistence type="predicted"/>
<protein>
    <recommendedName>
        <fullName evidence="1">RNase H type-1 domain-containing protein</fullName>
    </recommendedName>
</protein>
<sequence>MSTVEGPSSLRDRDEEDRQWKERMVAKLEAQGKQIADLIEMVSAGVSTPQAAEPIFFAPATNSKVSKVAVRAERIGAVGSTMAQVTMQPPYQRPSKRSRKKARFGGYTIPNVAWSLPTTTVNIDAIAPPLLATQDCFESRLGSFKRKRHRKRMEKQLEGGGMRPQKICYRCERLGHVWANCDYAPPVPFVRSETQGIARDPIVTSESDHDDTRLLAGVTRKRPRRWVCWDFPNTGWVKLNVDGASKGNPGPASFGGVMRDERGCWLFGYMGHIGTASSTVAELWAIREGLKLAWQRGFRKILLESDSQTAIQFLTSEIGDSNPLAPLVNECLDLLELDWWVRPQHVLREGNRAADHLANMGAALDNLDILVLDVPPPSLGSILTADVSGVIYER</sequence>
<evidence type="ECO:0000259" key="1">
    <source>
        <dbReference type="PROSITE" id="PS50879"/>
    </source>
</evidence>
<dbReference type="CDD" id="cd06222">
    <property type="entry name" value="RNase_H_like"/>
    <property type="match status" value="1"/>
</dbReference>
<dbReference type="PANTHER" id="PTHR47723:SF19">
    <property type="entry name" value="POLYNUCLEOTIDYL TRANSFERASE, RIBONUCLEASE H-LIKE SUPERFAMILY PROTEIN"/>
    <property type="match status" value="1"/>
</dbReference>
<comment type="caution">
    <text evidence="2">The sequence shown here is derived from an EMBL/GenBank/DDBJ whole genome shotgun (WGS) entry which is preliminary data.</text>
</comment>
<dbReference type="EMBL" id="JBBNAF010000006">
    <property type="protein sequence ID" value="KAK9136201.1"/>
    <property type="molecule type" value="Genomic_DNA"/>
</dbReference>
<dbReference type="GO" id="GO:0003676">
    <property type="term" value="F:nucleic acid binding"/>
    <property type="evidence" value="ECO:0007669"/>
    <property type="project" value="InterPro"/>
</dbReference>
<dbReference type="Proteomes" id="UP001420932">
    <property type="component" value="Unassembled WGS sequence"/>
</dbReference>
<dbReference type="AlphaFoldDB" id="A0AAP0JME3"/>
<name>A0AAP0JME3_9MAGN</name>
<dbReference type="InterPro" id="IPR012337">
    <property type="entry name" value="RNaseH-like_sf"/>
</dbReference>
<dbReference type="PANTHER" id="PTHR47723">
    <property type="entry name" value="OS05G0353850 PROTEIN"/>
    <property type="match status" value="1"/>
</dbReference>
<dbReference type="PROSITE" id="PS50879">
    <property type="entry name" value="RNASE_H_1"/>
    <property type="match status" value="1"/>
</dbReference>
<reference evidence="2 3" key="1">
    <citation type="submission" date="2024-01" db="EMBL/GenBank/DDBJ databases">
        <title>Genome assemblies of Stephania.</title>
        <authorList>
            <person name="Yang L."/>
        </authorList>
    </citation>
    <scope>NUCLEOTIDE SEQUENCE [LARGE SCALE GENOMIC DNA]</scope>
    <source>
        <strain evidence="2">YNDBR</strain>
        <tissue evidence="2">Leaf</tissue>
    </source>
</reference>